<evidence type="ECO:0000256" key="11">
    <source>
        <dbReference type="ARBA" id="ARBA00035120"/>
    </source>
</evidence>
<keyword evidence="16" id="KW-1185">Reference proteome</keyword>
<feature type="transmembrane region" description="Helical" evidence="14">
    <location>
        <begin position="55"/>
        <end position="73"/>
    </location>
</feature>
<evidence type="ECO:0000256" key="12">
    <source>
        <dbReference type="ARBA" id="ARBA00035585"/>
    </source>
</evidence>
<dbReference type="PANTHER" id="PTHR28259:SF16">
    <property type="entry name" value="FLUORIDE-SPECIFIC ION CHANNEL FLUC 2"/>
    <property type="match status" value="1"/>
</dbReference>
<gene>
    <name evidence="14" type="primary">fluC</name>
    <name evidence="14" type="synonym">crcB</name>
    <name evidence="15" type="ORF">M3M35_00690</name>
</gene>
<evidence type="ECO:0000256" key="2">
    <source>
        <dbReference type="ARBA" id="ARBA00022448"/>
    </source>
</evidence>
<protein>
    <recommendedName>
        <fullName evidence="14">Fluoride-specific ion channel FluC</fullName>
    </recommendedName>
</protein>
<evidence type="ECO:0000256" key="3">
    <source>
        <dbReference type="ARBA" id="ARBA00022475"/>
    </source>
</evidence>
<dbReference type="PANTHER" id="PTHR28259">
    <property type="entry name" value="FLUORIDE EXPORT PROTEIN 1-RELATED"/>
    <property type="match status" value="1"/>
</dbReference>
<dbReference type="EMBL" id="CP097116">
    <property type="protein sequence ID" value="USS85215.1"/>
    <property type="molecule type" value="Genomic_DNA"/>
</dbReference>
<comment type="function">
    <text evidence="13 14">Fluoride-specific ion channel. Important for reducing fluoride concentration in the cell, thus reducing its toxicity.</text>
</comment>
<organism evidence="15 16">
    <name type="scientific">Fructilactobacillus myrtifloralis</name>
    <dbReference type="NCBI Taxonomy" id="2940301"/>
    <lineage>
        <taxon>Bacteria</taxon>
        <taxon>Bacillati</taxon>
        <taxon>Bacillota</taxon>
        <taxon>Bacilli</taxon>
        <taxon>Lactobacillales</taxon>
        <taxon>Lactobacillaceae</taxon>
        <taxon>Fructilactobacillus</taxon>
    </lineage>
</organism>
<comment type="similarity">
    <text evidence="11 14">Belongs to the fluoride channel Fluc/FEX (TC 1.A.43) family.</text>
</comment>
<evidence type="ECO:0000256" key="6">
    <source>
        <dbReference type="ARBA" id="ARBA00022989"/>
    </source>
</evidence>
<keyword evidence="7 14" id="KW-0915">Sodium</keyword>
<name>A0ABY5BNG1_9LACO</name>
<evidence type="ECO:0000256" key="10">
    <source>
        <dbReference type="ARBA" id="ARBA00023303"/>
    </source>
</evidence>
<reference evidence="15" key="1">
    <citation type="submission" date="2022-05" db="EMBL/GenBank/DDBJ databases">
        <authorList>
            <person name="Oliphant S.A."/>
            <person name="Watson-Haigh N.S."/>
            <person name="Sumby K.M."/>
            <person name="Gardner J.M."/>
            <person name="Jiranek V."/>
        </authorList>
    </citation>
    <scope>NUCLEOTIDE SEQUENCE</scope>
    <source>
        <strain evidence="15">KI16_H9</strain>
    </source>
</reference>
<dbReference type="InterPro" id="IPR003691">
    <property type="entry name" value="FluC"/>
</dbReference>
<feature type="transmembrane region" description="Helical" evidence="14">
    <location>
        <begin position="31"/>
        <end position="48"/>
    </location>
</feature>
<keyword evidence="8 14" id="KW-0406">Ion transport</keyword>
<evidence type="ECO:0000256" key="1">
    <source>
        <dbReference type="ARBA" id="ARBA00004651"/>
    </source>
</evidence>
<feature type="binding site" evidence="14">
    <location>
        <position position="68"/>
    </location>
    <ligand>
        <name>Na(+)</name>
        <dbReference type="ChEBI" id="CHEBI:29101"/>
        <note>structural</note>
    </ligand>
</feature>
<keyword evidence="6 14" id="KW-1133">Transmembrane helix</keyword>
<keyword evidence="3 14" id="KW-1003">Cell membrane</keyword>
<evidence type="ECO:0000256" key="14">
    <source>
        <dbReference type="HAMAP-Rule" id="MF_00454"/>
    </source>
</evidence>
<evidence type="ECO:0000313" key="16">
    <source>
        <dbReference type="Proteomes" id="UP001056707"/>
    </source>
</evidence>
<dbReference type="Proteomes" id="UP001056707">
    <property type="component" value="Chromosome"/>
</dbReference>
<evidence type="ECO:0000256" key="5">
    <source>
        <dbReference type="ARBA" id="ARBA00022723"/>
    </source>
</evidence>
<dbReference type="RefSeq" id="WP_252750110.1">
    <property type="nucleotide sequence ID" value="NZ_CP097116.1"/>
</dbReference>
<comment type="activity regulation">
    <text evidence="14">Na(+) is not transported, but it plays an essential structural role and its presence is essential for fluoride channel function.</text>
</comment>
<evidence type="ECO:0000256" key="7">
    <source>
        <dbReference type="ARBA" id="ARBA00023053"/>
    </source>
</evidence>
<evidence type="ECO:0000256" key="4">
    <source>
        <dbReference type="ARBA" id="ARBA00022692"/>
    </source>
</evidence>
<comment type="catalytic activity">
    <reaction evidence="12">
        <text>fluoride(in) = fluoride(out)</text>
        <dbReference type="Rhea" id="RHEA:76159"/>
        <dbReference type="ChEBI" id="CHEBI:17051"/>
    </reaction>
    <physiologicalReaction direction="left-to-right" evidence="12">
        <dbReference type="Rhea" id="RHEA:76160"/>
    </physiologicalReaction>
</comment>
<evidence type="ECO:0000313" key="15">
    <source>
        <dbReference type="EMBL" id="USS85215.1"/>
    </source>
</evidence>
<evidence type="ECO:0000256" key="8">
    <source>
        <dbReference type="ARBA" id="ARBA00023065"/>
    </source>
</evidence>
<feature type="binding site" evidence="14">
    <location>
        <position position="65"/>
    </location>
    <ligand>
        <name>Na(+)</name>
        <dbReference type="ChEBI" id="CHEBI:29101"/>
        <note>structural</note>
    </ligand>
</feature>
<sequence length="111" mass="11981">MFFTLIFGSGLGALSRSTITNHLKAHRLGQFSTLSVNLIGCLIGGMLLGVNPTSLFATLFLGFIGGFTTYSTFNGELADLYFQRQYGRCLGYLLVSYGGGLLACYLGYLLI</sequence>
<keyword evidence="5 14" id="KW-0479">Metal-binding</keyword>
<keyword evidence="4 14" id="KW-0812">Transmembrane</keyword>
<keyword evidence="10 14" id="KW-0407">Ion channel</keyword>
<dbReference type="Pfam" id="PF02537">
    <property type="entry name" value="CRCB"/>
    <property type="match status" value="1"/>
</dbReference>
<dbReference type="HAMAP" id="MF_00454">
    <property type="entry name" value="FluC"/>
    <property type="match status" value="1"/>
</dbReference>
<evidence type="ECO:0000256" key="13">
    <source>
        <dbReference type="ARBA" id="ARBA00049940"/>
    </source>
</evidence>
<feature type="transmembrane region" description="Helical" evidence="14">
    <location>
        <begin position="85"/>
        <end position="110"/>
    </location>
</feature>
<keyword evidence="2 14" id="KW-0813">Transport</keyword>
<proteinExistence type="inferred from homology"/>
<comment type="subcellular location">
    <subcellularLocation>
        <location evidence="1 14">Cell membrane</location>
        <topology evidence="1 14">Multi-pass membrane protein</topology>
    </subcellularLocation>
</comment>
<keyword evidence="9 14" id="KW-0472">Membrane</keyword>
<evidence type="ECO:0000256" key="9">
    <source>
        <dbReference type="ARBA" id="ARBA00023136"/>
    </source>
</evidence>
<accession>A0ABY5BNG1</accession>